<proteinExistence type="predicted"/>
<reference evidence="5" key="1">
    <citation type="submission" date="2020-12" db="EMBL/GenBank/DDBJ databases">
        <title>Genomic characterization of non-nitrogen-fixing Frankia strains.</title>
        <authorList>
            <person name="Carlos-Shanley C."/>
            <person name="Guerra T."/>
            <person name="Hahn D."/>
        </authorList>
    </citation>
    <scope>NUCLEOTIDE SEQUENCE</scope>
    <source>
        <strain evidence="5">CN6</strain>
    </source>
</reference>
<accession>A0A937UTT0</accession>
<gene>
    <name evidence="5" type="primary">egtD</name>
    <name evidence="5" type="ORF">I7412_40870</name>
</gene>
<dbReference type="PANTHER" id="PTHR43397:SF1">
    <property type="entry name" value="ERGOTHIONEINE BIOSYNTHESIS PROTEIN 1"/>
    <property type="match status" value="1"/>
</dbReference>
<sequence length="390" mass="41778">MTSRTPMSGADTVRSPAARTPTPADVAAMVKARGGITIERHLTDAQRAAALAADVRRGLTAVPKELPPTWFYDAAGSMLFGKITELPEYYQTRAERAILSERAPEVVAELAAVLAGGVDTFIELGSGISDKTRLLLAALAGTGRLRRFIPFDVDAEALGRAGVAARAAHPGLAVHAVVGDFRQHLGLLPAPRTSQQATAGDRAATGTLVAFLGGTIGNLRPPERTELLSALRDRVGPREQGGPRSGPGEHPEPGAALLLGTDLLKDPARLVAAYDDSAGVTAAFNRNLLTVLNRELGGDFDLRGFAHVAAWDPENRWIEMRLRSVRPQKAYLAALDLTVSFEEGEEVRTEISAKFDRPAVERDLAAAGWRLHRWWTDPNEDFALSLALAL</sequence>
<comment type="caution">
    <text evidence="5">The sequence shown here is derived from an EMBL/GenBank/DDBJ whole genome shotgun (WGS) entry which is preliminary data.</text>
</comment>
<dbReference type="PANTHER" id="PTHR43397">
    <property type="entry name" value="ERGOTHIONEINE BIOSYNTHESIS PROTEIN 1"/>
    <property type="match status" value="1"/>
</dbReference>
<feature type="region of interest" description="Disordered" evidence="3">
    <location>
        <begin position="1"/>
        <end position="23"/>
    </location>
</feature>
<evidence type="ECO:0000256" key="3">
    <source>
        <dbReference type="SAM" id="MobiDB-lite"/>
    </source>
</evidence>
<dbReference type="InterPro" id="IPR051128">
    <property type="entry name" value="EgtD_Methyltrsf_superfamily"/>
</dbReference>
<evidence type="ECO:0000256" key="1">
    <source>
        <dbReference type="ARBA" id="ARBA00022603"/>
    </source>
</evidence>
<dbReference type="PIRSF" id="PIRSF018005">
    <property type="entry name" value="UCP018005"/>
    <property type="match status" value="1"/>
</dbReference>
<dbReference type="Gene3D" id="3.40.50.150">
    <property type="entry name" value="Vaccinia Virus protein VP39"/>
    <property type="match status" value="1"/>
</dbReference>
<dbReference type="GO" id="GO:0032259">
    <property type="term" value="P:methylation"/>
    <property type="evidence" value="ECO:0007669"/>
    <property type="project" value="UniProtKB-KW"/>
</dbReference>
<organism evidence="5 6">
    <name type="scientific">Frankia nepalensis</name>
    <dbReference type="NCBI Taxonomy" id="1836974"/>
    <lineage>
        <taxon>Bacteria</taxon>
        <taxon>Bacillati</taxon>
        <taxon>Actinomycetota</taxon>
        <taxon>Actinomycetes</taxon>
        <taxon>Frankiales</taxon>
        <taxon>Frankiaceae</taxon>
        <taxon>Frankia</taxon>
    </lineage>
</organism>
<dbReference type="InterPro" id="IPR029063">
    <property type="entry name" value="SAM-dependent_MTases_sf"/>
</dbReference>
<dbReference type="Pfam" id="PF10017">
    <property type="entry name" value="Methyltransf_33"/>
    <property type="match status" value="1"/>
</dbReference>
<dbReference type="GO" id="GO:0052706">
    <property type="term" value="F:L-histidine N(alpha)-methyltransferase activity"/>
    <property type="evidence" value="ECO:0007669"/>
    <property type="project" value="UniProtKB-EC"/>
</dbReference>
<dbReference type="InterPro" id="IPR019257">
    <property type="entry name" value="MeTrfase_dom"/>
</dbReference>
<dbReference type="EMBL" id="JAEACQ010000381">
    <property type="protein sequence ID" value="MBL7633403.1"/>
    <property type="molecule type" value="Genomic_DNA"/>
</dbReference>
<dbReference type="NCBIfam" id="TIGR03438">
    <property type="entry name" value="egtD_ergothio"/>
    <property type="match status" value="1"/>
</dbReference>
<dbReference type="InterPro" id="IPR017804">
    <property type="entry name" value="MeTrfase_EgtD-like"/>
</dbReference>
<dbReference type="AlphaFoldDB" id="A0A937UTT0"/>
<feature type="domain" description="Histidine-specific methyltransferase SAM-dependent" evidence="4">
    <location>
        <begin position="52"/>
        <end position="387"/>
    </location>
</feature>
<protein>
    <submittedName>
        <fullName evidence="5">L-histidine N(Alpha)-methyltransferase</fullName>
        <ecNumber evidence="5">2.1.1.44</ecNumber>
    </submittedName>
</protein>
<evidence type="ECO:0000259" key="4">
    <source>
        <dbReference type="Pfam" id="PF10017"/>
    </source>
</evidence>
<keyword evidence="6" id="KW-1185">Reference proteome</keyword>
<name>A0A937UTT0_9ACTN</name>
<dbReference type="EC" id="2.1.1.44" evidence="5"/>
<evidence type="ECO:0000313" key="6">
    <source>
        <dbReference type="Proteomes" id="UP000604475"/>
    </source>
</evidence>
<dbReference type="RefSeq" id="WP_203007845.1">
    <property type="nucleotide sequence ID" value="NZ_JADWYU010000100.1"/>
</dbReference>
<keyword evidence="2 5" id="KW-0808">Transferase</keyword>
<evidence type="ECO:0000313" key="5">
    <source>
        <dbReference type="EMBL" id="MBL7633403.1"/>
    </source>
</evidence>
<evidence type="ECO:0000256" key="2">
    <source>
        <dbReference type="ARBA" id="ARBA00022679"/>
    </source>
</evidence>
<feature type="region of interest" description="Disordered" evidence="3">
    <location>
        <begin position="232"/>
        <end position="254"/>
    </location>
</feature>
<dbReference type="SUPFAM" id="SSF53335">
    <property type="entry name" value="S-adenosyl-L-methionine-dependent methyltransferases"/>
    <property type="match status" value="1"/>
</dbReference>
<keyword evidence="1 5" id="KW-0489">Methyltransferase</keyword>
<dbReference type="InterPro" id="IPR035094">
    <property type="entry name" value="EgtD"/>
</dbReference>
<dbReference type="Proteomes" id="UP000604475">
    <property type="component" value="Unassembled WGS sequence"/>
</dbReference>